<keyword evidence="1" id="KW-1133">Transmembrane helix</keyword>
<dbReference type="AlphaFoldDB" id="A0A6H9WP93"/>
<keyword evidence="3" id="KW-1185">Reference proteome</keyword>
<feature type="transmembrane region" description="Helical" evidence="1">
    <location>
        <begin position="100"/>
        <end position="123"/>
    </location>
</feature>
<organism evidence="2 3">
    <name type="scientific">Pseudoclavibacter endophyticus</name>
    <dbReference type="NCBI Taxonomy" id="1778590"/>
    <lineage>
        <taxon>Bacteria</taxon>
        <taxon>Bacillati</taxon>
        <taxon>Actinomycetota</taxon>
        <taxon>Actinomycetes</taxon>
        <taxon>Micrococcales</taxon>
        <taxon>Microbacteriaceae</taxon>
        <taxon>Pseudoclavibacter</taxon>
    </lineage>
</organism>
<feature type="transmembrane region" description="Helical" evidence="1">
    <location>
        <begin position="143"/>
        <end position="163"/>
    </location>
</feature>
<dbReference type="EMBL" id="WBJY01000001">
    <property type="protein sequence ID" value="KAB1648837.1"/>
    <property type="molecule type" value="Genomic_DNA"/>
</dbReference>
<evidence type="ECO:0008006" key="4">
    <source>
        <dbReference type="Google" id="ProtNLM"/>
    </source>
</evidence>
<protein>
    <recommendedName>
        <fullName evidence="4">Phospholipid phosphatase</fullName>
    </recommendedName>
</protein>
<name>A0A6H9WP93_9MICO</name>
<dbReference type="OrthoDB" id="4331374at2"/>
<accession>A0A6H9WP93</accession>
<gene>
    <name evidence="2" type="ORF">F8O04_00590</name>
</gene>
<feature type="transmembrane region" description="Helical" evidence="1">
    <location>
        <begin position="6"/>
        <end position="25"/>
    </location>
</feature>
<evidence type="ECO:0000313" key="3">
    <source>
        <dbReference type="Proteomes" id="UP000431744"/>
    </source>
</evidence>
<evidence type="ECO:0000256" key="1">
    <source>
        <dbReference type="SAM" id="Phobius"/>
    </source>
</evidence>
<feature type="transmembrane region" description="Helical" evidence="1">
    <location>
        <begin position="37"/>
        <end position="56"/>
    </location>
</feature>
<feature type="transmembrane region" description="Helical" evidence="1">
    <location>
        <begin position="170"/>
        <end position="189"/>
    </location>
</feature>
<keyword evidence="1" id="KW-0472">Membrane</keyword>
<comment type="caution">
    <text evidence="2">The sequence shown here is derived from an EMBL/GenBank/DDBJ whole genome shotgun (WGS) entry which is preliminary data.</text>
</comment>
<proteinExistence type="predicted"/>
<reference evidence="2 3" key="1">
    <citation type="submission" date="2019-09" db="EMBL/GenBank/DDBJ databases">
        <title>Phylogeny of genus Pseudoclavibacter and closely related genus.</title>
        <authorList>
            <person name="Li Y."/>
        </authorList>
    </citation>
    <scope>NUCLEOTIDE SEQUENCE [LARGE SCALE GENOMIC DNA]</scope>
    <source>
        <strain evidence="2 3">EGI 60007</strain>
    </source>
</reference>
<sequence>MDTILFFAYAAAYLALLAWGLTLAARGRWWTPANLPVLVIAGLVYDNIVLATGAYIGEGALLEGLNLARYWIHALVTPLLAIFAWHVVARSGVAWARTRWAGVVATAAAVALMALELTHVVGIELTAEREHGVLSYSAAEAAGGPPLMVLLVTVTLLVAAFFVWRRQKWIWLLVGTLLMVIGSAVPLPVDSGAVTNAFELILLTSILATKHVQDRAEAAAA</sequence>
<keyword evidence="1" id="KW-0812">Transmembrane</keyword>
<evidence type="ECO:0000313" key="2">
    <source>
        <dbReference type="EMBL" id="KAB1648837.1"/>
    </source>
</evidence>
<dbReference type="Proteomes" id="UP000431744">
    <property type="component" value="Unassembled WGS sequence"/>
</dbReference>
<feature type="transmembrane region" description="Helical" evidence="1">
    <location>
        <begin position="68"/>
        <end position="88"/>
    </location>
</feature>
<dbReference type="RefSeq" id="WP_158027391.1">
    <property type="nucleotide sequence ID" value="NZ_BMHG01000001.1"/>
</dbReference>